<evidence type="ECO:0000313" key="6">
    <source>
        <dbReference type="Proteomes" id="UP001652642"/>
    </source>
</evidence>
<dbReference type="RefSeq" id="XP_020655258.2">
    <property type="nucleotide sequence ID" value="XM_020799599.2"/>
</dbReference>
<dbReference type="GO" id="GO:0120025">
    <property type="term" value="C:plasma membrane bounded cell projection"/>
    <property type="evidence" value="ECO:0007669"/>
    <property type="project" value="UniProtKB-ARBA"/>
</dbReference>
<evidence type="ECO:0000256" key="3">
    <source>
        <dbReference type="PROSITE-ProRule" id="PRU00023"/>
    </source>
</evidence>
<proteinExistence type="predicted"/>
<name>A0A6J0U5P8_9SAUR</name>
<dbReference type="Pfam" id="PF00536">
    <property type="entry name" value="SAM_1"/>
    <property type="match status" value="1"/>
</dbReference>
<dbReference type="SMART" id="SM00248">
    <property type="entry name" value="ANK"/>
    <property type="match status" value="3"/>
</dbReference>
<feature type="compositionally biased region" description="Acidic residues" evidence="4">
    <location>
        <begin position="312"/>
        <end position="326"/>
    </location>
</feature>
<accession>A0A6J0U5P8</accession>
<dbReference type="InterPro" id="IPR036770">
    <property type="entry name" value="Ankyrin_rpt-contain_sf"/>
</dbReference>
<feature type="compositionally biased region" description="Polar residues" evidence="4">
    <location>
        <begin position="163"/>
        <end position="176"/>
    </location>
</feature>
<dbReference type="Proteomes" id="UP001652642">
    <property type="component" value="Chromosome 13"/>
</dbReference>
<keyword evidence="2 3" id="KW-0040">ANK repeat</keyword>
<dbReference type="KEGG" id="pvt:110082220"/>
<dbReference type="AlphaFoldDB" id="A0A6J0U5P8"/>
<dbReference type="CTD" id="257629"/>
<dbReference type="PROSITE" id="PS50297">
    <property type="entry name" value="ANK_REP_REGION"/>
    <property type="match status" value="1"/>
</dbReference>
<reference evidence="7" key="1">
    <citation type="submission" date="2025-08" db="UniProtKB">
        <authorList>
            <consortium name="RefSeq"/>
        </authorList>
    </citation>
    <scope>IDENTIFICATION</scope>
</reference>
<dbReference type="PANTHER" id="PTHR24161">
    <property type="entry name" value="ANK_REP_REGION DOMAIN-CONTAINING PROTEIN-RELATED"/>
    <property type="match status" value="1"/>
</dbReference>
<dbReference type="PROSITE" id="PS50088">
    <property type="entry name" value="ANK_REPEAT"/>
    <property type="match status" value="1"/>
</dbReference>
<dbReference type="GeneID" id="110082220"/>
<evidence type="ECO:0000313" key="7">
    <source>
        <dbReference type="RefSeq" id="XP_020655258.2"/>
    </source>
</evidence>
<dbReference type="SUPFAM" id="SSF47769">
    <property type="entry name" value="SAM/Pointed domain"/>
    <property type="match status" value="1"/>
</dbReference>
<dbReference type="SUPFAM" id="SSF48403">
    <property type="entry name" value="Ankyrin repeat"/>
    <property type="match status" value="1"/>
</dbReference>
<dbReference type="Gene3D" id="1.25.40.20">
    <property type="entry name" value="Ankyrin repeat-containing domain"/>
    <property type="match status" value="2"/>
</dbReference>
<feature type="region of interest" description="Disordered" evidence="4">
    <location>
        <begin position="312"/>
        <end position="334"/>
    </location>
</feature>
<protein>
    <submittedName>
        <fullName evidence="7">Ankyrin repeat and SAM domain-containing protein 4B</fullName>
    </submittedName>
</protein>
<evidence type="ECO:0000256" key="4">
    <source>
        <dbReference type="SAM" id="MobiDB-lite"/>
    </source>
</evidence>
<evidence type="ECO:0000259" key="5">
    <source>
        <dbReference type="SMART" id="SM00454"/>
    </source>
</evidence>
<evidence type="ECO:0000256" key="2">
    <source>
        <dbReference type="ARBA" id="ARBA00023043"/>
    </source>
</evidence>
<dbReference type="OrthoDB" id="76949at2759"/>
<gene>
    <name evidence="7" type="primary">ANKS4B</name>
</gene>
<keyword evidence="6" id="KW-1185">Reference proteome</keyword>
<dbReference type="PANTHER" id="PTHR24161:SF20">
    <property type="entry name" value="ANKYRIN REPEAT AND SAM DOMAIN-CONTAINING PROTEIN 4B"/>
    <property type="match status" value="1"/>
</dbReference>
<keyword evidence="1" id="KW-0677">Repeat</keyword>
<evidence type="ECO:0000256" key="1">
    <source>
        <dbReference type="ARBA" id="ARBA00022737"/>
    </source>
</evidence>
<dbReference type="Pfam" id="PF12796">
    <property type="entry name" value="Ank_2"/>
    <property type="match status" value="1"/>
</dbReference>
<feature type="domain" description="SAM" evidence="5">
    <location>
        <begin position="348"/>
        <end position="410"/>
    </location>
</feature>
<dbReference type="SMART" id="SM00454">
    <property type="entry name" value="SAM"/>
    <property type="match status" value="1"/>
</dbReference>
<sequence length="422" mass="47392">MSTRYHQAAADSNLELLKEATRKDLNTSDRDRMTPTLLAAYHGNLEALEIICRRGGDPDKCDIWGNTPLHHAASNGHTHCVSFLINVGANIFALDNDLRSPLDVAASRNQYECVNLLDNAATEQNIKNPKKVSRLKAEAQQNAERQLRECERRQEKHEHKMAQNFSKGSISSARETTTRPKISNFFTSSSLSAFPKQLKDTFKLRMKKKEETLDNREVEWGGSQNDLPAGRTAVMDMFNENDEDLAHEFQGKASLSEDDDDEQGQKSIFNRPGLGNIVFRSHLSAGRSADPLLLAKEGVLSKIPNTLFLVQESEEEGDLEDSDADVPPDGHPEEPWVEEEIAWNDGEMEATPLEVFLASQNLNELLPILMRENIDLEALMLCSDEDLRSIQMQLGPRKKILHAIDRRQQALANPGKVQDTQL</sequence>
<dbReference type="InterPro" id="IPR002110">
    <property type="entry name" value="Ankyrin_rpt"/>
</dbReference>
<dbReference type="InterPro" id="IPR013761">
    <property type="entry name" value="SAM/pointed_sf"/>
</dbReference>
<feature type="region of interest" description="Disordered" evidence="4">
    <location>
        <begin position="156"/>
        <end position="176"/>
    </location>
</feature>
<feature type="repeat" description="ANK" evidence="3">
    <location>
        <begin position="64"/>
        <end position="96"/>
    </location>
</feature>
<organism evidence="6 7">
    <name type="scientific">Pogona vitticeps</name>
    <name type="common">central bearded dragon</name>
    <dbReference type="NCBI Taxonomy" id="103695"/>
    <lineage>
        <taxon>Eukaryota</taxon>
        <taxon>Metazoa</taxon>
        <taxon>Chordata</taxon>
        <taxon>Craniata</taxon>
        <taxon>Vertebrata</taxon>
        <taxon>Euteleostomi</taxon>
        <taxon>Lepidosauria</taxon>
        <taxon>Squamata</taxon>
        <taxon>Bifurcata</taxon>
        <taxon>Unidentata</taxon>
        <taxon>Episquamata</taxon>
        <taxon>Toxicofera</taxon>
        <taxon>Iguania</taxon>
        <taxon>Acrodonta</taxon>
        <taxon>Agamidae</taxon>
        <taxon>Amphibolurinae</taxon>
        <taxon>Pogona</taxon>
    </lineage>
</organism>
<dbReference type="InterPro" id="IPR001660">
    <property type="entry name" value="SAM"/>
</dbReference>
<dbReference type="Gene3D" id="1.10.150.50">
    <property type="entry name" value="Transcription Factor, Ets-1"/>
    <property type="match status" value="1"/>
</dbReference>